<evidence type="ECO:0000313" key="10">
    <source>
        <dbReference type="EMBL" id="KAK7501388.1"/>
    </source>
</evidence>
<evidence type="ECO:0000256" key="8">
    <source>
        <dbReference type="SAM" id="Phobius"/>
    </source>
</evidence>
<sequence length="352" mass="39417">MQLKSRVSYPISRTNYVFTIVENLGLCVELTESLNASLHVSFWIQIGLAILGILGSLIAAKVSLFRKLRSPASVQLTCLALYDCLFLASSLAVAAYGVSGDLDGLGVKVFMGIRTLTLWGANYTTLDICVERLISVANPFWAHSRFSVRFSMKRALVIFFLGVLFTAPYVVDQVEGYSTDTVCSRERQMTTFGLVYTLYLSLLLLYLLPFAAIVVVNVCFAVLLCRLHRNSVRPKEDNSNAARELSALVLSLCAWYGVCMLAPSMLFIVRLTRLEVFEPEKDIRVAAGADTMVVLCACANFVFYFLLWRPFRQAMCEWLCKVDYSSRSTSYATNSSERQRSSRKTTLQETSQ</sequence>
<evidence type="ECO:0000256" key="5">
    <source>
        <dbReference type="ARBA" id="ARBA00023136"/>
    </source>
</evidence>
<dbReference type="SUPFAM" id="SSF81321">
    <property type="entry name" value="Family A G protein-coupled receptor-like"/>
    <property type="match status" value="1"/>
</dbReference>
<evidence type="ECO:0000313" key="11">
    <source>
        <dbReference type="Proteomes" id="UP001519460"/>
    </source>
</evidence>
<dbReference type="PROSITE" id="PS50262">
    <property type="entry name" value="G_PROTEIN_RECEP_F1_2"/>
    <property type="match status" value="1"/>
</dbReference>
<dbReference type="Proteomes" id="UP001519460">
    <property type="component" value="Unassembled WGS sequence"/>
</dbReference>
<evidence type="ECO:0000259" key="9">
    <source>
        <dbReference type="PROSITE" id="PS50262"/>
    </source>
</evidence>
<protein>
    <recommendedName>
        <fullName evidence="9">G-protein coupled receptors family 1 profile domain-containing protein</fullName>
    </recommendedName>
</protein>
<feature type="transmembrane region" description="Helical" evidence="8">
    <location>
        <begin position="198"/>
        <end position="224"/>
    </location>
</feature>
<dbReference type="Pfam" id="PF00001">
    <property type="entry name" value="7tm_1"/>
    <property type="match status" value="1"/>
</dbReference>
<evidence type="ECO:0000256" key="3">
    <source>
        <dbReference type="ARBA" id="ARBA00022989"/>
    </source>
</evidence>
<organism evidence="10 11">
    <name type="scientific">Batillaria attramentaria</name>
    <dbReference type="NCBI Taxonomy" id="370345"/>
    <lineage>
        <taxon>Eukaryota</taxon>
        <taxon>Metazoa</taxon>
        <taxon>Spiralia</taxon>
        <taxon>Lophotrochozoa</taxon>
        <taxon>Mollusca</taxon>
        <taxon>Gastropoda</taxon>
        <taxon>Caenogastropoda</taxon>
        <taxon>Sorbeoconcha</taxon>
        <taxon>Cerithioidea</taxon>
        <taxon>Batillariidae</taxon>
        <taxon>Batillaria</taxon>
    </lineage>
</organism>
<dbReference type="InterPro" id="IPR000276">
    <property type="entry name" value="GPCR_Rhodpsn"/>
</dbReference>
<dbReference type="EMBL" id="JACVVK020000032">
    <property type="protein sequence ID" value="KAK7501388.1"/>
    <property type="molecule type" value="Genomic_DNA"/>
</dbReference>
<feature type="transmembrane region" description="Helical" evidence="8">
    <location>
        <begin position="245"/>
        <end position="271"/>
    </location>
</feature>
<keyword evidence="6" id="KW-0675">Receptor</keyword>
<feature type="transmembrane region" description="Helical" evidence="8">
    <location>
        <begin position="116"/>
        <end position="134"/>
    </location>
</feature>
<comment type="caution">
    <text evidence="10">The sequence shown here is derived from an EMBL/GenBank/DDBJ whole genome shotgun (WGS) entry which is preliminary data.</text>
</comment>
<feature type="transmembrane region" description="Helical" evidence="8">
    <location>
        <begin position="155"/>
        <end position="171"/>
    </location>
</feature>
<keyword evidence="4" id="KW-0297">G-protein coupled receptor</keyword>
<keyword evidence="5 8" id="KW-0472">Membrane</keyword>
<keyword evidence="11" id="KW-1185">Reference proteome</keyword>
<reference evidence="10 11" key="1">
    <citation type="journal article" date="2023" name="Sci. Data">
        <title>Genome assembly of the Korean intertidal mud-creeper Batillaria attramentaria.</title>
        <authorList>
            <person name="Patra A.K."/>
            <person name="Ho P.T."/>
            <person name="Jun S."/>
            <person name="Lee S.J."/>
            <person name="Kim Y."/>
            <person name="Won Y.J."/>
        </authorList>
    </citation>
    <scope>NUCLEOTIDE SEQUENCE [LARGE SCALE GENOMIC DNA]</scope>
    <source>
        <strain evidence="10">Wonlab-2016</strain>
    </source>
</reference>
<feature type="transmembrane region" description="Helical" evidence="8">
    <location>
        <begin position="42"/>
        <end position="64"/>
    </location>
</feature>
<comment type="subcellular location">
    <subcellularLocation>
        <location evidence="1">Membrane</location>
        <topology evidence="1">Multi-pass membrane protein</topology>
    </subcellularLocation>
</comment>
<evidence type="ECO:0000256" key="4">
    <source>
        <dbReference type="ARBA" id="ARBA00023040"/>
    </source>
</evidence>
<keyword evidence="2 8" id="KW-0812">Transmembrane</keyword>
<dbReference type="InterPro" id="IPR017452">
    <property type="entry name" value="GPCR_Rhodpsn_7TM"/>
</dbReference>
<evidence type="ECO:0000256" key="1">
    <source>
        <dbReference type="ARBA" id="ARBA00004141"/>
    </source>
</evidence>
<evidence type="ECO:0000256" key="7">
    <source>
        <dbReference type="ARBA" id="ARBA00023224"/>
    </source>
</evidence>
<evidence type="ECO:0000256" key="2">
    <source>
        <dbReference type="ARBA" id="ARBA00022692"/>
    </source>
</evidence>
<name>A0ABD0LQ74_9CAEN</name>
<dbReference type="PANTHER" id="PTHR24243">
    <property type="entry name" value="G-PROTEIN COUPLED RECEPTOR"/>
    <property type="match status" value="1"/>
</dbReference>
<dbReference type="GO" id="GO:0016020">
    <property type="term" value="C:membrane"/>
    <property type="evidence" value="ECO:0007669"/>
    <property type="project" value="UniProtKB-SubCell"/>
</dbReference>
<proteinExistence type="predicted"/>
<feature type="domain" description="G-protein coupled receptors family 1 profile" evidence="9">
    <location>
        <begin position="54"/>
        <end position="304"/>
    </location>
</feature>
<dbReference type="Gene3D" id="1.20.1070.10">
    <property type="entry name" value="Rhodopsin 7-helix transmembrane proteins"/>
    <property type="match status" value="1"/>
</dbReference>
<keyword evidence="3 8" id="KW-1133">Transmembrane helix</keyword>
<accession>A0ABD0LQ74</accession>
<feature type="transmembrane region" description="Helical" evidence="8">
    <location>
        <begin position="76"/>
        <end position="96"/>
    </location>
</feature>
<dbReference type="AlphaFoldDB" id="A0ABD0LQ74"/>
<gene>
    <name evidence="10" type="ORF">BaRGS_00007513</name>
</gene>
<dbReference type="GO" id="GO:0004930">
    <property type="term" value="F:G protein-coupled receptor activity"/>
    <property type="evidence" value="ECO:0007669"/>
    <property type="project" value="UniProtKB-KW"/>
</dbReference>
<evidence type="ECO:0000256" key="6">
    <source>
        <dbReference type="ARBA" id="ARBA00023170"/>
    </source>
</evidence>
<dbReference type="PANTHER" id="PTHR24243:SF233">
    <property type="entry name" value="THYROTROPIN-RELEASING HORMONE RECEPTOR"/>
    <property type="match status" value="1"/>
</dbReference>
<keyword evidence="7" id="KW-0807">Transducer</keyword>
<feature type="transmembrane region" description="Helical" evidence="8">
    <location>
        <begin position="283"/>
        <end position="307"/>
    </location>
</feature>